<evidence type="ECO:0000313" key="2">
    <source>
        <dbReference type="EMBL" id="CAD2194034.1"/>
    </source>
</evidence>
<comment type="caution">
    <text evidence="2">The sequence shown here is derived from an EMBL/GenBank/DDBJ whole genome shotgun (WGS) entry which is preliminary data.</text>
</comment>
<protein>
    <submittedName>
        <fullName evidence="2">Uncharacterized protein</fullName>
    </submittedName>
</protein>
<name>A0A6V7X422_MELEN</name>
<dbReference type="OrthoDB" id="5843009at2759"/>
<evidence type="ECO:0000313" key="1">
    <source>
        <dbReference type="EMBL" id="CAD2186667.1"/>
    </source>
</evidence>
<dbReference type="AlphaFoldDB" id="A0A6V7X422"/>
<organism evidence="2 3">
    <name type="scientific">Meloidogyne enterolobii</name>
    <name type="common">Root-knot nematode worm</name>
    <name type="synonym">Meloidogyne mayaguensis</name>
    <dbReference type="NCBI Taxonomy" id="390850"/>
    <lineage>
        <taxon>Eukaryota</taxon>
        <taxon>Metazoa</taxon>
        <taxon>Ecdysozoa</taxon>
        <taxon>Nematoda</taxon>
        <taxon>Chromadorea</taxon>
        <taxon>Rhabditida</taxon>
        <taxon>Tylenchina</taxon>
        <taxon>Tylenchomorpha</taxon>
        <taxon>Tylenchoidea</taxon>
        <taxon>Meloidogynidae</taxon>
        <taxon>Meloidogyninae</taxon>
        <taxon>Meloidogyne</taxon>
    </lineage>
</organism>
<proteinExistence type="predicted"/>
<reference evidence="2 3" key="1">
    <citation type="submission" date="2020-08" db="EMBL/GenBank/DDBJ databases">
        <authorList>
            <person name="Koutsovoulos G."/>
            <person name="Danchin GJ E."/>
        </authorList>
    </citation>
    <scope>NUCLEOTIDE SEQUENCE [LARGE SCALE GENOMIC DNA]</scope>
</reference>
<sequence length="197" mass="21328">MKNYFCYNSCQSLVLLIAFSIESLQQEAAVISDHIKKAAEVYDFATQIMNLGGSIIGEKEFPTNNGYGGYGRALKMKENSLNQRFGATPMGLPYSEYGGGPLGAARSRSQPKSLVESMMETFLGSSTSQDRSSPYDPYDLGYGSSLYSNGYGNNVKREGPNSNIEGILKALVRSGAKKAEVAEPDGTTSFLSQFFGK</sequence>
<dbReference type="EMBL" id="CAJEWN010001078">
    <property type="protein sequence ID" value="CAD2194034.1"/>
    <property type="molecule type" value="Genomic_DNA"/>
</dbReference>
<dbReference type="EMBL" id="CAJEWN010000599">
    <property type="protein sequence ID" value="CAD2186667.1"/>
    <property type="molecule type" value="Genomic_DNA"/>
</dbReference>
<dbReference type="Proteomes" id="UP000580250">
    <property type="component" value="Unassembled WGS sequence"/>
</dbReference>
<evidence type="ECO:0000313" key="3">
    <source>
        <dbReference type="Proteomes" id="UP000580250"/>
    </source>
</evidence>
<gene>
    <name evidence="1" type="ORF">MENT_LOCUS39185</name>
    <name evidence="2" type="ORF">MENT_LOCUS47020</name>
</gene>
<accession>A0A6V7X422</accession>